<sequence>MTQTPLPDRPALRTVRIFIDADACPVRDETYRVAQRYGLHTYVVANQLLGVPASPLIERIVVSEGMDEADNWIADQVQAHDIVISGDIPLAARCVAKGACVLDARGRVLDENAIGMALAVRNLMDDLRSTGAITQGGRSYSKSDRSTFLSALDTAVVKARKKAAQPVRPTLFIPPAV</sequence>
<name>A0A0D6N387_9PROT</name>
<protein>
    <recommendedName>
        <fullName evidence="2">UPF0178 protein Abci_011_197</fullName>
    </recommendedName>
</protein>
<dbReference type="InterPro" id="IPR003791">
    <property type="entry name" value="UPF0178"/>
</dbReference>
<dbReference type="NCBIfam" id="NF001095">
    <property type="entry name" value="PRK00124.1"/>
    <property type="match status" value="1"/>
</dbReference>
<evidence type="ECO:0000256" key="2">
    <source>
        <dbReference type="HAMAP-Rule" id="MF_00489"/>
    </source>
</evidence>
<comment type="similarity">
    <text evidence="1 2">Belongs to the UPF0178 family.</text>
</comment>
<dbReference type="Proteomes" id="UP000321891">
    <property type="component" value="Unassembled WGS sequence"/>
</dbReference>
<dbReference type="CDD" id="cd18720">
    <property type="entry name" value="PIN_YqxD-like"/>
    <property type="match status" value="1"/>
</dbReference>
<reference evidence="4 6" key="2">
    <citation type="submission" date="2019-07" db="EMBL/GenBank/DDBJ databases">
        <title>Whole genome shotgun sequence of Acetobacter cibinongensis NBRC 16605.</title>
        <authorList>
            <person name="Hosoyama A."/>
            <person name="Uohara A."/>
            <person name="Ohji S."/>
            <person name="Ichikawa N."/>
        </authorList>
    </citation>
    <scope>NUCLEOTIDE SEQUENCE [LARGE SCALE GENOMIC DNA]</scope>
    <source>
        <strain evidence="4 6">NBRC 16605</strain>
    </source>
</reference>
<dbReference type="HAMAP" id="MF_00489">
    <property type="entry name" value="UPF0178"/>
    <property type="match status" value="1"/>
</dbReference>
<gene>
    <name evidence="3" type="ORF">Abci_011_197</name>
    <name evidence="4" type="ORF">ACI01nite_07730</name>
</gene>
<dbReference type="EMBL" id="BAMV01000011">
    <property type="protein sequence ID" value="GAN60467.1"/>
    <property type="molecule type" value="Genomic_DNA"/>
</dbReference>
<proteinExistence type="inferred from homology"/>
<dbReference type="PANTHER" id="PTHR35146">
    <property type="entry name" value="UPF0178 PROTEIN YAII"/>
    <property type="match status" value="1"/>
</dbReference>
<dbReference type="EMBL" id="BJVU01000002">
    <property type="protein sequence ID" value="GEL58171.1"/>
    <property type="molecule type" value="Genomic_DNA"/>
</dbReference>
<evidence type="ECO:0000313" key="4">
    <source>
        <dbReference type="EMBL" id="GEL58171.1"/>
    </source>
</evidence>
<evidence type="ECO:0000313" key="6">
    <source>
        <dbReference type="Proteomes" id="UP000321891"/>
    </source>
</evidence>
<dbReference type="STRING" id="1231339.Abci_011_197"/>
<accession>A0A0D6N387</accession>
<keyword evidence="6" id="KW-1185">Reference proteome</keyword>
<organism evidence="3 5">
    <name type="scientific">Acetobacter cibinongensis</name>
    <dbReference type="NCBI Taxonomy" id="146475"/>
    <lineage>
        <taxon>Bacteria</taxon>
        <taxon>Pseudomonadati</taxon>
        <taxon>Pseudomonadota</taxon>
        <taxon>Alphaproteobacteria</taxon>
        <taxon>Acetobacterales</taxon>
        <taxon>Acetobacteraceae</taxon>
        <taxon>Acetobacter</taxon>
    </lineage>
</organism>
<dbReference type="RefSeq" id="WP_048838493.1">
    <property type="nucleotide sequence ID" value="NZ_BAMV01000011.1"/>
</dbReference>
<reference evidence="3 5" key="1">
    <citation type="submission" date="2012-11" db="EMBL/GenBank/DDBJ databases">
        <title>Whole genome sequence of Acetobacter cibinongensis 4H-1.</title>
        <authorList>
            <person name="Azuma Y."/>
            <person name="Higashiura N."/>
            <person name="Hirakawa H."/>
            <person name="Matsushita K."/>
        </authorList>
    </citation>
    <scope>NUCLEOTIDE SEQUENCE [LARGE SCALE GENOMIC DNA]</scope>
    <source>
        <strain evidence="3 5">4H-1</strain>
    </source>
</reference>
<dbReference type="Proteomes" id="UP000032671">
    <property type="component" value="Unassembled WGS sequence"/>
</dbReference>
<evidence type="ECO:0000256" key="1">
    <source>
        <dbReference type="ARBA" id="ARBA00008522"/>
    </source>
</evidence>
<dbReference type="Pfam" id="PF02639">
    <property type="entry name" value="DUF188"/>
    <property type="match status" value="1"/>
</dbReference>
<evidence type="ECO:0000313" key="3">
    <source>
        <dbReference type="EMBL" id="GAN60467.1"/>
    </source>
</evidence>
<dbReference type="PANTHER" id="PTHR35146:SF1">
    <property type="entry name" value="UPF0178 PROTEIN YAII"/>
    <property type="match status" value="1"/>
</dbReference>
<evidence type="ECO:0000313" key="5">
    <source>
        <dbReference type="Proteomes" id="UP000032671"/>
    </source>
</evidence>
<dbReference type="AlphaFoldDB" id="A0A0D6N387"/>
<accession>A0A6N3SLI2</accession>
<comment type="caution">
    <text evidence="3">The sequence shown here is derived from an EMBL/GenBank/DDBJ whole genome shotgun (WGS) entry which is preliminary data.</text>
</comment>